<dbReference type="InterPro" id="IPR002575">
    <property type="entry name" value="Aminoglycoside_PTrfase"/>
</dbReference>
<name>A0ABQ3YJ88_9ACTN</name>
<accession>A0ABQ3YJ88</accession>
<keyword evidence="3" id="KW-1185">Reference proteome</keyword>
<gene>
    <name evidence="2" type="ORF">Ade02nite_87020</name>
</gene>
<comment type="caution">
    <text evidence="2">The sequence shown here is derived from an EMBL/GenBank/DDBJ whole genome shotgun (WGS) entry which is preliminary data.</text>
</comment>
<dbReference type="Pfam" id="PF01636">
    <property type="entry name" value="APH"/>
    <property type="match status" value="1"/>
</dbReference>
<evidence type="ECO:0000259" key="1">
    <source>
        <dbReference type="Pfam" id="PF01636"/>
    </source>
</evidence>
<sequence length="300" mass="32461">MLGMRERPEGVGDDLLAEELAAGWGIRARSVDYLPVGAGGYHWSVEGAWFVTVAEWSAGLEQALRTAAELASELDFVVAPVPTGDGAVVRRLADRYALSVYPLLAGTAGSFGPHRDEDRDAVLDLLIRLHATRAASAPRADLVLPGRDQLHAGPRGPWAGGPYAEPARRLLAEHAGSVAERLARFDALAGALPPPRDWVVTHGEPHPGNILWTAEGLRLIDWDTVQVAPAERDIWMLTGAESRYERVTGRRVSEAAVEFYRLWWTLADIAGYTADLRGPHTEGPDAAAALRHLAANLEAR</sequence>
<feature type="domain" description="Aminoglycoside phosphotransferase" evidence="1">
    <location>
        <begin position="55"/>
        <end position="260"/>
    </location>
</feature>
<proteinExistence type="predicted"/>
<organism evidence="2 3">
    <name type="scientific">Paractinoplanes deccanensis</name>
    <dbReference type="NCBI Taxonomy" id="113561"/>
    <lineage>
        <taxon>Bacteria</taxon>
        <taxon>Bacillati</taxon>
        <taxon>Actinomycetota</taxon>
        <taxon>Actinomycetes</taxon>
        <taxon>Micromonosporales</taxon>
        <taxon>Micromonosporaceae</taxon>
        <taxon>Paractinoplanes</taxon>
    </lineage>
</organism>
<protein>
    <recommendedName>
        <fullName evidence="1">Aminoglycoside phosphotransferase domain-containing protein</fullName>
    </recommendedName>
</protein>
<evidence type="ECO:0000313" key="2">
    <source>
        <dbReference type="EMBL" id="GID80061.1"/>
    </source>
</evidence>
<dbReference type="Gene3D" id="1.10.510.10">
    <property type="entry name" value="Transferase(Phosphotransferase) domain 1"/>
    <property type="match status" value="1"/>
</dbReference>
<dbReference type="InterPro" id="IPR011009">
    <property type="entry name" value="Kinase-like_dom_sf"/>
</dbReference>
<evidence type="ECO:0000313" key="3">
    <source>
        <dbReference type="Proteomes" id="UP000609879"/>
    </source>
</evidence>
<dbReference type="SUPFAM" id="SSF56112">
    <property type="entry name" value="Protein kinase-like (PK-like)"/>
    <property type="match status" value="1"/>
</dbReference>
<dbReference type="EMBL" id="BOMI01000185">
    <property type="protein sequence ID" value="GID80061.1"/>
    <property type="molecule type" value="Genomic_DNA"/>
</dbReference>
<dbReference type="Proteomes" id="UP000609879">
    <property type="component" value="Unassembled WGS sequence"/>
</dbReference>
<reference evidence="2 3" key="1">
    <citation type="submission" date="2021-01" db="EMBL/GenBank/DDBJ databases">
        <title>Whole genome shotgun sequence of Actinoplanes deccanensis NBRC 13994.</title>
        <authorList>
            <person name="Komaki H."/>
            <person name="Tamura T."/>
        </authorList>
    </citation>
    <scope>NUCLEOTIDE SEQUENCE [LARGE SCALE GENOMIC DNA]</scope>
    <source>
        <strain evidence="2 3">NBRC 13994</strain>
    </source>
</reference>